<protein>
    <submittedName>
        <fullName evidence="1">Uncharacterized protein</fullName>
    </submittedName>
</protein>
<comment type="caution">
    <text evidence="1">The sequence shown here is derived from an EMBL/GenBank/DDBJ whole genome shotgun (WGS) entry which is preliminary data.</text>
</comment>
<name>A0A0F8VT77_9ZZZZ</name>
<feature type="non-terminal residue" evidence="1">
    <location>
        <position position="1"/>
    </location>
</feature>
<dbReference type="AlphaFoldDB" id="A0A0F8VT77"/>
<organism evidence="1">
    <name type="scientific">marine sediment metagenome</name>
    <dbReference type="NCBI Taxonomy" id="412755"/>
    <lineage>
        <taxon>unclassified sequences</taxon>
        <taxon>metagenomes</taxon>
        <taxon>ecological metagenomes</taxon>
    </lineage>
</organism>
<dbReference type="EMBL" id="LAZR01069517">
    <property type="protein sequence ID" value="KKK47563.1"/>
    <property type="molecule type" value="Genomic_DNA"/>
</dbReference>
<gene>
    <name evidence="1" type="ORF">LCGC14_3153950</name>
</gene>
<sequence>ENHAKGRAMIYDPHEVADKAAVLRALAEEWRRTMADHPPLTQIVNALRSNVNSENWPDVEEWLQALEAYEHHRTCPDPESIDEMSMAEMFAELAIYPLGDDERGLAILSALMRTVPVAAPPAEPTEEKRTL</sequence>
<evidence type="ECO:0000313" key="1">
    <source>
        <dbReference type="EMBL" id="KKK47563.1"/>
    </source>
</evidence>
<accession>A0A0F8VT77</accession>
<reference evidence="1" key="1">
    <citation type="journal article" date="2015" name="Nature">
        <title>Complex archaea that bridge the gap between prokaryotes and eukaryotes.</title>
        <authorList>
            <person name="Spang A."/>
            <person name="Saw J.H."/>
            <person name="Jorgensen S.L."/>
            <person name="Zaremba-Niedzwiedzka K."/>
            <person name="Martijn J."/>
            <person name="Lind A.E."/>
            <person name="van Eijk R."/>
            <person name="Schleper C."/>
            <person name="Guy L."/>
            <person name="Ettema T.J."/>
        </authorList>
    </citation>
    <scope>NUCLEOTIDE SEQUENCE</scope>
</reference>
<proteinExistence type="predicted"/>